<sequence length="67" mass="7710">MVMGVIAKERLTEEERELLLEVVLEQRYASEVVSCELTDIETGLKNSEEQRVRNLNSLLLRLHKVGV</sequence>
<gene>
    <name evidence="1" type="primary">abbA</name>
    <name evidence="1" type="ORF">L2716_11610</name>
</gene>
<keyword evidence="2" id="KW-1185">Reference proteome</keyword>
<dbReference type="Gene3D" id="1.10.287.3030">
    <property type="match status" value="1"/>
</dbReference>
<proteinExistence type="predicted"/>
<accession>A0ABS9H338</accession>
<reference evidence="1 2" key="1">
    <citation type="submission" date="2022-01" db="EMBL/GenBank/DDBJ databases">
        <title>Alkalihalobacillus sp. EGI L200015, a novel bacterium isolated from a salt lake sediment.</title>
        <authorList>
            <person name="Gao L."/>
            <person name="Fang B.-Z."/>
            <person name="Li W.-J."/>
        </authorList>
    </citation>
    <scope>NUCLEOTIDE SEQUENCE [LARGE SCALE GENOMIC DNA]</scope>
    <source>
        <strain evidence="1 2">KCTC 12718</strain>
    </source>
</reference>
<protein>
    <submittedName>
        <fullName evidence="1">Antirepressor AbbA</fullName>
    </submittedName>
</protein>
<evidence type="ECO:0000313" key="1">
    <source>
        <dbReference type="EMBL" id="MCF6138375.1"/>
    </source>
</evidence>
<dbReference type="Pfam" id="PF14156">
    <property type="entry name" value="AbbA_antirepres"/>
    <property type="match status" value="1"/>
</dbReference>
<evidence type="ECO:0000313" key="2">
    <source>
        <dbReference type="Proteomes" id="UP001649381"/>
    </source>
</evidence>
<organism evidence="1 2">
    <name type="scientific">Pseudalkalibacillus berkeleyi</name>
    <dbReference type="NCBI Taxonomy" id="1069813"/>
    <lineage>
        <taxon>Bacteria</taxon>
        <taxon>Bacillati</taxon>
        <taxon>Bacillota</taxon>
        <taxon>Bacilli</taxon>
        <taxon>Bacillales</taxon>
        <taxon>Fictibacillaceae</taxon>
        <taxon>Pseudalkalibacillus</taxon>
    </lineage>
</organism>
<comment type="caution">
    <text evidence="1">The sequence shown here is derived from an EMBL/GenBank/DDBJ whole genome shotgun (WGS) entry which is preliminary data.</text>
</comment>
<dbReference type="InterPro" id="IPR025446">
    <property type="entry name" value="Antirep_AbbA"/>
</dbReference>
<dbReference type="Proteomes" id="UP001649381">
    <property type="component" value="Unassembled WGS sequence"/>
</dbReference>
<dbReference type="EMBL" id="JAKIJS010000001">
    <property type="protein sequence ID" value="MCF6138375.1"/>
    <property type="molecule type" value="Genomic_DNA"/>
</dbReference>
<name>A0ABS9H338_9BACL</name>